<proteinExistence type="predicted"/>
<organism evidence="2 3">
    <name type="scientific">Candidatus Sulfotelmatobacter kueseliae</name>
    <dbReference type="NCBI Taxonomy" id="2042962"/>
    <lineage>
        <taxon>Bacteria</taxon>
        <taxon>Pseudomonadati</taxon>
        <taxon>Acidobacteriota</taxon>
        <taxon>Terriglobia</taxon>
        <taxon>Terriglobales</taxon>
        <taxon>Candidatus Korobacteraceae</taxon>
        <taxon>Candidatus Sulfotelmatobacter</taxon>
    </lineage>
</organism>
<dbReference type="EMBL" id="OMOD01000134">
    <property type="protein sequence ID" value="SPF41887.1"/>
    <property type="molecule type" value="Genomic_DNA"/>
</dbReference>
<evidence type="ECO:0000313" key="2">
    <source>
        <dbReference type="EMBL" id="SPF41887.1"/>
    </source>
</evidence>
<gene>
    <name evidence="2" type="ORF">SBA1_400032</name>
</gene>
<evidence type="ECO:0000313" key="3">
    <source>
        <dbReference type="Proteomes" id="UP000238701"/>
    </source>
</evidence>
<keyword evidence="1" id="KW-0472">Membrane</keyword>
<dbReference type="OrthoDB" id="7502542at2"/>
<feature type="transmembrane region" description="Helical" evidence="1">
    <location>
        <begin position="12"/>
        <end position="29"/>
    </location>
</feature>
<sequence length="192" mass="21812">MTLSVLDPRLIALLAALIVILAVVAWLYVRNRRSTTADMREKFGPEYDRAVLTHGSERKAEAKLADREKRVEKLNIRDLDPTEHERFSKQWQAVQSRFVDSPKGAVAEADDLVSLVMKARGYPVSDFDQRAADISVDHPRVVENYRSAHEIALRVGKDQATTEELRTAMIHYRSLFDELVQVPATVEQKEVA</sequence>
<evidence type="ECO:0000256" key="1">
    <source>
        <dbReference type="SAM" id="Phobius"/>
    </source>
</evidence>
<accession>A0A2U3KQL5</accession>
<keyword evidence="1" id="KW-0812">Transmembrane</keyword>
<reference evidence="3" key="1">
    <citation type="submission" date="2018-02" db="EMBL/GenBank/DDBJ databases">
        <authorList>
            <person name="Hausmann B."/>
        </authorList>
    </citation>
    <scope>NUCLEOTIDE SEQUENCE [LARGE SCALE GENOMIC DNA]</scope>
    <source>
        <strain evidence="3">Peat soil MAG SbA1</strain>
    </source>
</reference>
<keyword evidence="1" id="KW-1133">Transmembrane helix</keyword>
<dbReference type="AlphaFoldDB" id="A0A2U3KQL5"/>
<protein>
    <submittedName>
        <fullName evidence="2">Putative secreted protein</fullName>
    </submittedName>
</protein>
<name>A0A2U3KQL5_9BACT</name>
<dbReference type="Proteomes" id="UP000238701">
    <property type="component" value="Unassembled WGS sequence"/>
</dbReference>